<evidence type="ECO:0000256" key="1">
    <source>
        <dbReference type="ARBA" id="ARBA00022801"/>
    </source>
</evidence>
<evidence type="ECO:0000259" key="5">
    <source>
        <dbReference type="PROSITE" id="PS51635"/>
    </source>
</evidence>
<keyword evidence="1 4" id="KW-0378">Hydrolase</keyword>
<feature type="short sequence motif" description="DGA/G" evidence="4">
    <location>
        <begin position="152"/>
        <end position="154"/>
    </location>
</feature>
<feature type="domain" description="PNPLA" evidence="5">
    <location>
        <begin position="6"/>
        <end position="165"/>
    </location>
</feature>
<dbReference type="SUPFAM" id="SSF52151">
    <property type="entry name" value="FabD/lysophospholipase-like"/>
    <property type="match status" value="1"/>
</dbReference>
<protein>
    <submittedName>
        <fullName evidence="6">Patatin-like phospholipase family protein</fullName>
    </submittedName>
</protein>
<comment type="caution">
    <text evidence="6">The sequence shown here is derived from an EMBL/GenBank/DDBJ whole genome shotgun (WGS) entry which is preliminary data.</text>
</comment>
<name>A0ABW7N1A6_9FLAO</name>
<reference evidence="6 7" key="1">
    <citation type="submission" date="2024-02" db="EMBL/GenBank/DDBJ databases">
        <title>A Gaetbulibacter species isolated from tidal flats and genomic insights of their niches.</title>
        <authorList>
            <person name="Ye Y."/>
        </authorList>
    </citation>
    <scope>NUCLEOTIDE SEQUENCE [LARGE SCALE GENOMIC DNA]</scope>
    <source>
        <strain evidence="6 7">KYW382</strain>
    </source>
</reference>
<dbReference type="Pfam" id="PF01734">
    <property type="entry name" value="Patatin"/>
    <property type="match status" value="1"/>
</dbReference>
<dbReference type="InterPro" id="IPR016035">
    <property type="entry name" value="Acyl_Trfase/lysoPLipase"/>
</dbReference>
<keyword evidence="7" id="KW-1185">Reference proteome</keyword>
<dbReference type="Proteomes" id="UP001610100">
    <property type="component" value="Unassembled WGS sequence"/>
</dbReference>
<dbReference type="RefSeq" id="WP_344742077.1">
    <property type="nucleotide sequence ID" value="NZ_BAABAY010000007.1"/>
</dbReference>
<keyword evidence="3 4" id="KW-0443">Lipid metabolism</keyword>
<organism evidence="6 7">
    <name type="scientific">Gaetbulibacter aestuarii</name>
    <dbReference type="NCBI Taxonomy" id="1502358"/>
    <lineage>
        <taxon>Bacteria</taxon>
        <taxon>Pseudomonadati</taxon>
        <taxon>Bacteroidota</taxon>
        <taxon>Flavobacteriia</taxon>
        <taxon>Flavobacteriales</taxon>
        <taxon>Flavobacteriaceae</taxon>
        <taxon>Gaetbulibacter</taxon>
    </lineage>
</organism>
<feature type="active site" description="Nucleophile" evidence="4">
    <location>
        <position position="39"/>
    </location>
</feature>
<dbReference type="PANTHER" id="PTHR14226">
    <property type="entry name" value="NEUROPATHY TARGET ESTERASE/SWISS CHEESE D.MELANOGASTER"/>
    <property type="match status" value="1"/>
</dbReference>
<dbReference type="Gene3D" id="3.40.1090.10">
    <property type="entry name" value="Cytosolic phospholipase A2 catalytic domain"/>
    <property type="match status" value="1"/>
</dbReference>
<evidence type="ECO:0000313" key="7">
    <source>
        <dbReference type="Proteomes" id="UP001610100"/>
    </source>
</evidence>
<dbReference type="PANTHER" id="PTHR14226:SF78">
    <property type="entry name" value="SLR0060 PROTEIN"/>
    <property type="match status" value="1"/>
</dbReference>
<dbReference type="CDD" id="cd07205">
    <property type="entry name" value="Pat_PNPLA6_PNPLA7_NTE1_like"/>
    <property type="match status" value="1"/>
</dbReference>
<evidence type="ECO:0000256" key="2">
    <source>
        <dbReference type="ARBA" id="ARBA00022963"/>
    </source>
</evidence>
<evidence type="ECO:0000256" key="3">
    <source>
        <dbReference type="ARBA" id="ARBA00023098"/>
    </source>
</evidence>
<sequence length="255" mass="28173">MENLGIVLSGGGARGAAHIGVLQALNDHGIFPERVSGTSAGSVIGALYCAGYTPKEILDIVHQKIFLRAFRVNFIKTGLTEPSALTTFFETFLKKNKFENLKLPLHVCATNLNSGRFEIISEGDYLFEAIEASCALPLLFKSVKIKGNTYVDGGLLNNLPVEPLVEHCDKIIGISLCPHEGKDEIKGVRGLVERCLQLAIWGTVQHRFSSCDVAIEIKKSFKYGLFDVKKSDELFQIGYESIIHYMPEIKEKLAR</sequence>
<proteinExistence type="predicted"/>
<evidence type="ECO:0000256" key="4">
    <source>
        <dbReference type="PROSITE-ProRule" id="PRU01161"/>
    </source>
</evidence>
<dbReference type="EMBL" id="JBAWKB010000005">
    <property type="protein sequence ID" value="MFH6772893.1"/>
    <property type="molecule type" value="Genomic_DNA"/>
</dbReference>
<accession>A0ABW7N1A6</accession>
<dbReference type="InterPro" id="IPR002641">
    <property type="entry name" value="PNPLA_dom"/>
</dbReference>
<evidence type="ECO:0000313" key="6">
    <source>
        <dbReference type="EMBL" id="MFH6772893.1"/>
    </source>
</evidence>
<feature type="active site" description="Proton acceptor" evidence="4">
    <location>
        <position position="152"/>
    </location>
</feature>
<dbReference type="PROSITE" id="PS51635">
    <property type="entry name" value="PNPLA"/>
    <property type="match status" value="1"/>
</dbReference>
<gene>
    <name evidence="6" type="ORF">V8G58_13200</name>
</gene>
<keyword evidence="2 4" id="KW-0442">Lipid degradation</keyword>
<feature type="short sequence motif" description="GXSXG" evidence="4">
    <location>
        <begin position="37"/>
        <end position="41"/>
    </location>
</feature>
<feature type="short sequence motif" description="GXGXXG" evidence="4">
    <location>
        <begin position="10"/>
        <end position="15"/>
    </location>
</feature>
<dbReference type="InterPro" id="IPR050301">
    <property type="entry name" value="NTE"/>
</dbReference>